<dbReference type="VEuPathDB" id="FungiDB:F4678DRAFT_433670"/>
<keyword evidence="3" id="KW-1185">Reference proteome</keyword>
<reference evidence="2" key="1">
    <citation type="submission" date="2022-07" db="EMBL/GenBank/DDBJ databases">
        <title>Genome Sequence of Xylaria arbuscula.</title>
        <authorList>
            <person name="Buettner E."/>
        </authorList>
    </citation>
    <scope>NUCLEOTIDE SEQUENCE</scope>
    <source>
        <strain evidence="2">VT107</strain>
    </source>
</reference>
<dbReference type="AlphaFoldDB" id="A0A9W8TGL7"/>
<evidence type="ECO:0000259" key="1">
    <source>
        <dbReference type="Pfam" id="PF20150"/>
    </source>
</evidence>
<feature type="domain" description="2EXR" evidence="1">
    <location>
        <begin position="22"/>
        <end position="130"/>
    </location>
</feature>
<dbReference type="Proteomes" id="UP001148614">
    <property type="component" value="Unassembled WGS sequence"/>
</dbReference>
<comment type="caution">
    <text evidence="2">The sequence shown here is derived from an EMBL/GenBank/DDBJ whole genome shotgun (WGS) entry which is preliminary data.</text>
</comment>
<dbReference type="PANTHER" id="PTHR35910:SF6">
    <property type="entry name" value="2EXR DOMAIN-CONTAINING PROTEIN"/>
    <property type="match status" value="1"/>
</dbReference>
<evidence type="ECO:0000313" key="2">
    <source>
        <dbReference type="EMBL" id="KAJ3555097.1"/>
    </source>
</evidence>
<accession>A0A9W8TGL7</accession>
<dbReference type="Pfam" id="PF20150">
    <property type="entry name" value="2EXR"/>
    <property type="match status" value="1"/>
</dbReference>
<dbReference type="EMBL" id="JANPWZ010002942">
    <property type="protein sequence ID" value="KAJ3555097.1"/>
    <property type="molecule type" value="Genomic_DNA"/>
</dbReference>
<proteinExistence type="predicted"/>
<gene>
    <name evidence="2" type="ORF">NPX13_g10431</name>
</gene>
<dbReference type="PANTHER" id="PTHR35910">
    <property type="entry name" value="2EXR DOMAIN-CONTAINING PROTEIN"/>
    <property type="match status" value="1"/>
</dbReference>
<sequence>MATKQHLQIINPQHGKEECHSFPSFPRLPAELRLEIWKHSLQRPRFISLIVRRQNPGGLGGQVEPTGSVAYPYDAVARGSKLLSKLLRVNREARNAALRHYRVHLPCSFNTAATGTVQGTLFLNPELDILHIDPIYDVFDTIRLICELWTRDSLRVGLLNIALDKYTTTNLADVDTTELMTPQMQEISKDILSNLRQVYFLCTEAFGRMYLGSHNGISTQIGVELHRARPIMPSTPTFECVGPDPRAGMERDLSKVFVGTFDPRQMLYRWRKFLRTWDVPQHGGGPDYRFLVAHDPSPGRRNEISGRESATKWLEKEDAQWISGRKRYAKRVPSKANIVPKESPEELERVPKPAIGFWLFPIEAIGLMPYEEEAVVHYGNGSPWKSKRVLDMRRYWPELCLAHMP</sequence>
<protein>
    <recommendedName>
        <fullName evidence="1">2EXR domain-containing protein</fullName>
    </recommendedName>
</protein>
<name>A0A9W8TGL7_9PEZI</name>
<evidence type="ECO:0000313" key="3">
    <source>
        <dbReference type="Proteomes" id="UP001148614"/>
    </source>
</evidence>
<dbReference type="InterPro" id="IPR045518">
    <property type="entry name" value="2EXR"/>
</dbReference>
<organism evidence="2 3">
    <name type="scientific">Xylaria arbuscula</name>
    <dbReference type="NCBI Taxonomy" id="114810"/>
    <lineage>
        <taxon>Eukaryota</taxon>
        <taxon>Fungi</taxon>
        <taxon>Dikarya</taxon>
        <taxon>Ascomycota</taxon>
        <taxon>Pezizomycotina</taxon>
        <taxon>Sordariomycetes</taxon>
        <taxon>Xylariomycetidae</taxon>
        <taxon>Xylariales</taxon>
        <taxon>Xylariaceae</taxon>
        <taxon>Xylaria</taxon>
    </lineage>
</organism>